<reference evidence="4 5" key="1">
    <citation type="submission" date="2014-11" db="EMBL/GenBank/DDBJ databases">
        <authorList>
            <person name="Zhu J."/>
            <person name="Qi W."/>
            <person name="Song R."/>
        </authorList>
    </citation>
    <scope>NUCLEOTIDE SEQUENCE [LARGE SCALE GENOMIC DNA]</scope>
</reference>
<feature type="region of interest" description="Disordered" evidence="3">
    <location>
        <begin position="106"/>
        <end position="213"/>
    </location>
</feature>
<protein>
    <submittedName>
        <fullName evidence="4">Uncharacterized protein</fullName>
    </submittedName>
</protein>
<dbReference type="EMBL" id="CDMY01000305">
    <property type="protein sequence ID" value="CEM01590.1"/>
    <property type="molecule type" value="Genomic_DNA"/>
</dbReference>
<feature type="compositionally biased region" description="Basic and acidic residues" evidence="3">
    <location>
        <begin position="23"/>
        <end position="45"/>
    </location>
</feature>
<dbReference type="VEuPathDB" id="CryptoDB:Vbra_13220"/>
<evidence type="ECO:0000313" key="4">
    <source>
        <dbReference type="EMBL" id="CEM01590.1"/>
    </source>
</evidence>
<evidence type="ECO:0000256" key="1">
    <source>
        <dbReference type="ARBA" id="ARBA00022737"/>
    </source>
</evidence>
<dbReference type="AlphaFoldDB" id="A0A0G4ESI4"/>
<dbReference type="InterPro" id="IPR036770">
    <property type="entry name" value="Ankyrin_rpt-contain_sf"/>
</dbReference>
<evidence type="ECO:0000256" key="3">
    <source>
        <dbReference type="SAM" id="MobiDB-lite"/>
    </source>
</evidence>
<name>A0A0G4ESI4_VITBC</name>
<dbReference type="PANTHER" id="PTHR24189:SF50">
    <property type="entry name" value="ANKYRIN REPEAT AND SOCS BOX PROTEIN 2"/>
    <property type="match status" value="1"/>
</dbReference>
<feature type="compositionally biased region" description="Basic and acidic residues" evidence="3">
    <location>
        <begin position="110"/>
        <end position="124"/>
    </location>
</feature>
<dbReference type="InParanoid" id="A0A0G4ESI4"/>
<sequence>MSGRPDTDMASAGPADGGDGDEERAGQDGGGDVRRPVDLEERQEGRPGGGAVNNVVVRQRNNASMTEPSHMPSPAIHLKARAVDGPQAAASSSSYTGVGVGVVKRAGSPLEREEHKRAKGDSQRHQPAANLPSAQQPQRPPAPHPAAGVGVLPSTGLTLSGHAHHPPPLSCLGGGVSSAGGDRAIGAGIDGDGSDGQQGSRQGRQTGDSYASRQLSESIIRRTITDAQQVTQLIQQKGADLNVEPLLRVTGTTGRYQAYPLVALCIDNLTDNSLPSIWAGDCGDASPVAMPTWETPGLQLAVMRALIQRGAGINGGSHLSRPIRVALASCNRAAFNLLMGHPGIQLRGREAAMQVRTLPTDQPTEAHEAILLSFYRQLIQRDTTLATERDLGGMNLLHSAALRPPVWSQQFIESYIDLLVANGADITAVDMMGGRTPLHFAALCPCGSHRVAASLCRRLTAADINRGTPNDPTYTPLTVAAERLDEDIQQLQEDNTGQAVRDRLTVRIPHVKTTIRVLLQAGADIALMLTATEEDRRRRQLVLPEYATVLNNLPDDVMAAINAALAPQRSLAALLAPRLVVGPQEAPIFAWRIASYLFDMAAATQTITGSIPSRHSAMARRVRAAVEHSVRSSVYEASSNREVVGEMANVGGEMVRVPLQCFAINAGQQGGQHRLLGVREVVHRARLDEVAQHGVAGLVKGFNEHLGDDDCQFQWQQLGCVERGRDGRATFTPLQLT</sequence>
<gene>
    <name evidence="4" type="ORF">Vbra_13220</name>
</gene>
<keyword evidence="2" id="KW-0040">ANK repeat</keyword>
<evidence type="ECO:0000313" key="5">
    <source>
        <dbReference type="Proteomes" id="UP000041254"/>
    </source>
</evidence>
<dbReference type="PANTHER" id="PTHR24189">
    <property type="entry name" value="MYOTROPHIN"/>
    <property type="match status" value="1"/>
</dbReference>
<evidence type="ECO:0000256" key="2">
    <source>
        <dbReference type="ARBA" id="ARBA00023043"/>
    </source>
</evidence>
<dbReference type="PhylomeDB" id="A0A0G4ESI4"/>
<proteinExistence type="predicted"/>
<dbReference type="Proteomes" id="UP000041254">
    <property type="component" value="Unassembled WGS sequence"/>
</dbReference>
<feature type="compositionally biased region" description="Low complexity" evidence="3">
    <location>
        <begin position="52"/>
        <end position="62"/>
    </location>
</feature>
<feature type="region of interest" description="Disordered" evidence="3">
    <location>
        <begin position="1"/>
        <end position="75"/>
    </location>
</feature>
<accession>A0A0G4ESI4</accession>
<keyword evidence="1" id="KW-0677">Repeat</keyword>
<feature type="compositionally biased region" description="Low complexity" evidence="3">
    <location>
        <begin position="197"/>
        <end position="209"/>
    </location>
</feature>
<organism evidence="4 5">
    <name type="scientific">Vitrella brassicaformis (strain CCMP3155)</name>
    <dbReference type="NCBI Taxonomy" id="1169540"/>
    <lineage>
        <taxon>Eukaryota</taxon>
        <taxon>Sar</taxon>
        <taxon>Alveolata</taxon>
        <taxon>Colpodellida</taxon>
        <taxon>Vitrellaceae</taxon>
        <taxon>Vitrella</taxon>
    </lineage>
</organism>
<dbReference type="SUPFAM" id="SSF48403">
    <property type="entry name" value="Ankyrin repeat"/>
    <property type="match status" value="1"/>
</dbReference>
<keyword evidence="5" id="KW-1185">Reference proteome</keyword>
<dbReference type="Gene3D" id="1.25.40.20">
    <property type="entry name" value="Ankyrin repeat-containing domain"/>
    <property type="match status" value="1"/>
</dbReference>
<dbReference type="InterPro" id="IPR050745">
    <property type="entry name" value="Multifunctional_regulatory"/>
</dbReference>